<sequence length="72" mass="7603">MRISNTLLMMLGIVITGASADCLSTNGKEYPFGTYTCDGEHKIVQCTVTGNWTLIATCGGTCTFVGSSPYCP</sequence>
<gene>
    <name evidence="2" type="ORF">VC83_03563</name>
</gene>
<dbReference type="EMBL" id="KV441391">
    <property type="protein sequence ID" value="OAF60575.1"/>
    <property type="molecule type" value="Genomic_DNA"/>
</dbReference>
<feature type="chain" id="PRO_5008056479" description="Chitin-binding type-2 domain-containing protein" evidence="1">
    <location>
        <begin position="21"/>
        <end position="72"/>
    </location>
</feature>
<proteinExistence type="predicted"/>
<dbReference type="Proteomes" id="UP000077154">
    <property type="component" value="Unassembled WGS sequence"/>
</dbReference>
<feature type="signal peptide" evidence="1">
    <location>
        <begin position="1"/>
        <end position="20"/>
    </location>
</feature>
<evidence type="ECO:0008006" key="3">
    <source>
        <dbReference type="Google" id="ProtNLM"/>
    </source>
</evidence>
<dbReference type="AlphaFoldDB" id="A0A177AEP0"/>
<evidence type="ECO:0000313" key="2">
    <source>
        <dbReference type="EMBL" id="OAF60575.1"/>
    </source>
</evidence>
<evidence type="ECO:0000256" key="1">
    <source>
        <dbReference type="SAM" id="SignalP"/>
    </source>
</evidence>
<protein>
    <recommendedName>
        <fullName evidence="3">Chitin-binding type-2 domain-containing protein</fullName>
    </recommendedName>
</protein>
<organism evidence="2">
    <name type="scientific">Pseudogymnoascus destructans</name>
    <dbReference type="NCBI Taxonomy" id="655981"/>
    <lineage>
        <taxon>Eukaryota</taxon>
        <taxon>Fungi</taxon>
        <taxon>Dikarya</taxon>
        <taxon>Ascomycota</taxon>
        <taxon>Pezizomycotina</taxon>
        <taxon>Leotiomycetes</taxon>
        <taxon>Thelebolales</taxon>
        <taxon>Thelebolaceae</taxon>
        <taxon>Pseudogymnoascus</taxon>
    </lineage>
</organism>
<accession>A0A177AEP0</accession>
<dbReference type="GeneID" id="36286639"/>
<reference evidence="2" key="1">
    <citation type="submission" date="2016-03" db="EMBL/GenBank/DDBJ databases">
        <title>Updated assembly of Pseudogymnoascus destructans, the fungus causing white-nose syndrome of bats.</title>
        <authorList>
            <person name="Palmer J.M."/>
            <person name="Drees K.P."/>
            <person name="Foster J.T."/>
            <person name="Lindner D.L."/>
        </authorList>
    </citation>
    <scope>NUCLEOTIDE SEQUENCE [LARGE SCALE GENOMIC DNA]</scope>
    <source>
        <strain evidence="2">20631-21</strain>
    </source>
</reference>
<keyword evidence="1" id="KW-0732">Signal</keyword>
<name>A0A177AEP0_9PEZI</name>
<dbReference type="OrthoDB" id="10273719at2759"/>
<dbReference type="RefSeq" id="XP_024325856.1">
    <property type="nucleotide sequence ID" value="XM_024467209.1"/>
</dbReference>